<dbReference type="PANTHER" id="PTHR47950">
    <property type="entry name" value="CYTOCHROME P450, FAMILY 76, SUBFAMILY C, POLYPEPTIDE 5-RELATED"/>
    <property type="match status" value="1"/>
</dbReference>
<evidence type="ECO:0000256" key="1">
    <source>
        <dbReference type="ARBA" id="ARBA00001971"/>
    </source>
</evidence>
<evidence type="ECO:0000256" key="4">
    <source>
        <dbReference type="ARBA" id="ARBA00022723"/>
    </source>
</evidence>
<dbReference type="Gene3D" id="1.10.630.10">
    <property type="entry name" value="Cytochrome P450"/>
    <property type="match status" value="3"/>
</dbReference>
<evidence type="ECO:0000313" key="8">
    <source>
        <dbReference type="EMBL" id="KAJ9560304.1"/>
    </source>
</evidence>
<keyword evidence="4 7" id="KW-0479">Metal-binding</keyword>
<dbReference type="FunFam" id="1.10.630.10:FF:000007">
    <property type="entry name" value="Cytochrome P450 76C4"/>
    <property type="match status" value="3"/>
</dbReference>
<dbReference type="PRINTS" id="PR00385">
    <property type="entry name" value="P450"/>
</dbReference>
<dbReference type="InterPro" id="IPR017972">
    <property type="entry name" value="Cyt_P450_CS"/>
</dbReference>
<dbReference type="EMBL" id="JARYMX010000002">
    <property type="protein sequence ID" value="KAJ9560304.1"/>
    <property type="molecule type" value="Genomic_DNA"/>
</dbReference>
<dbReference type="PROSITE" id="PS00086">
    <property type="entry name" value="CYTOCHROME_P450"/>
    <property type="match status" value="3"/>
</dbReference>
<evidence type="ECO:0000256" key="6">
    <source>
        <dbReference type="ARBA" id="ARBA00023004"/>
    </source>
</evidence>
<evidence type="ECO:0008006" key="10">
    <source>
        <dbReference type="Google" id="ProtNLM"/>
    </source>
</evidence>
<dbReference type="GO" id="GO:0004497">
    <property type="term" value="F:monooxygenase activity"/>
    <property type="evidence" value="ECO:0007669"/>
    <property type="project" value="InterPro"/>
</dbReference>
<comment type="caution">
    <text evidence="8">The sequence shown here is derived from an EMBL/GenBank/DDBJ whole genome shotgun (WGS) entry which is preliminary data.</text>
</comment>
<evidence type="ECO:0000256" key="7">
    <source>
        <dbReference type="PIRSR" id="PIRSR602401-1"/>
    </source>
</evidence>
<keyword evidence="6 7" id="KW-0408">Iron</keyword>
<keyword evidence="5" id="KW-0560">Oxidoreductase</keyword>
<dbReference type="InterPro" id="IPR002401">
    <property type="entry name" value="Cyt_P450_E_grp-I"/>
</dbReference>
<dbReference type="GO" id="GO:0005506">
    <property type="term" value="F:iron ion binding"/>
    <property type="evidence" value="ECO:0007669"/>
    <property type="project" value="InterPro"/>
</dbReference>
<dbReference type="InterPro" id="IPR001128">
    <property type="entry name" value="Cyt_P450"/>
</dbReference>
<comment type="cofactor">
    <cofactor evidence="1 7">
        <name>heme</name>
        <dbReference type="ChEBI" id="CHEBI:30413"/>
    </cofactor>
</comment>
<dbReference type="GO" id="GO:0016705">
    <property type="term" value="F:oxidoreductase activity, acting on paired donors, with incorporation or reduction of molecular oxygen"/>
    <property type="evidence" value="ECO:0007669"/>
    <property type="project" value="InterPro"/>
</dbReference>
<organism evidence="8 9">
    <name type="scientific">Centaurea solstitialis</name>
    <name type="common">yellow star-thistle</name>
    <dbReference type="NCBI Taxonomy" id="347529"/>
    <lineage>
        <taxon>Eukaryota</taxon>
        <taxon>Viridiplantae</taxon>
        <taxon>Streptophyta</taxon>
        <taxon>Embryophyta</taxon>
        <taxon>Tracheophyta</taxon>
        <taxon>Spermatophyta</taxon>
        <taxon>Magnoliopsida</taxon>
        <taxon>eudicotyledons</taxon>
        <taxon>Gunneridae</taxon>
        <taxon>Pentapetalae</taxon>
        <taxon>asterids</taxon>
        <taxon>campanulids</taxon>
        <taxon>Asterales</taxon>
        <taxon>Asteraceae</taxon>
        <taxon>Carduoideae</taxon>
        <taxon>Cardueae</taxon>
        <taxon>Centaureinae</taxon>
        <taxon>Centaurea</taxon>
    </lineage>
</organism>
<proteinExistence type="inferred from homology"/>
<name>A0AA38THU4_9ASTR</name>
<reference evidence="8" key="1">
    <citation type="submission" date="2023-03" db="EMBL/GenBank/DDBJ databases">
        <title>Chromosome-scale reference genome and RAD-based genetic map of yellow starthistle (Centaurea solstitialis) reveal putative structural variation and QTLs associated with invader traits.</title>
        <authorList>
            <person name="Reatini B."/>
            <person name="Cang F.A."/>
            <person name="Jiang Q."/>
            <person name="Mckibben M.T.W."/>
            <person name="Barker M.S."/>
            <person name="Rieseberg L.H."/>
            <person name="Dlugosch K.M."/>
        </authorList>
    </citation>
    <scope>NUCLEOTIDE SEQUENCE</scope>
    <source>
        <strain evidence="8">CAN-66</strain>
        <tissue evidence="8">Leaf</tissue>
    </source>
</reference>
<protein>
    <recommendedName>
        <fullName evidence="10">Cytochrome P450</fullName>
    </recommendedName>
</protein>
<sequence length="1737" mass="197297">MGVAARVVVKKRLCDDNHEQSSNDIIPTLLQLFKISRHSCTKDIIFAYLLCNIIDHENGSLEAPVCVDLPSKFKIINKQNTTLYRISSYNSSLMDTTSFLTDNNLSIPLFLLSTIIFLLLVVKVHQGLPIIGNLHQVGDRPHVSTAKFAKEYGPLISLRLGKQVLVVASSPEAAMEILKTQDRCLSSRVVPTAFQQTSLIPHSVIWSECNQTWKNLRTLCRTEMFSSKALQSQSKLRDERLGRLKDFLHTKQGQVINVEDVSIIFARDFLDLSDEHGTRDGLKESLRKIIEYGGITKDFGSFFPMFERFDLQGIRKGTMRQYKKTFAHWEDIIEERRARIGSSTWSSEQAQSFVDRMLENGFSNDQINQLVTELFVAGTNTTTTSVVWAMTELVRHKEVMSKIVEEIGREIKSDTITDSELSQLPYLQACIKEAMRLHPPVPLLLPHMAAETCEVMNYTIPKNSKIFVNLWAMGRDPKVWDDPLSFKPERFIGSKVDFKGQDFELLPFGSGRRMCPGMPSGVKSFDLVLPDDVDPLKLDMNDKFGIALKMETPLKLLFKQKEESRNDNHEQSSNDIIPTLLQLFKISRHSCTKDIIFAYLLCNIIDHENGSLEAPVCVDLPSKFKIINKQNTTLYRISSYNSSLMDTTSFLTDNNLSIPLFLLSTIIFLLLVVKVLTKPSSLKNLPPGPPRFPIIGNLHQVGDRPHVSTAKFAKEYGPLISLRLGKQVLVVASSPEAAMEILKTQDRFLSSRVVPTAFQQTSLIPHSVIWSECNQTWKNLRTLCRTEMFSSKALQSQSKLRDERLGRLKDFLHTKQGQVINVEDVVFTTLFNTLSSIIFARDFLDLSDEHGTRDGLKESLRKIIEYGGITKDFGSFFPMFERFDLQGIRKGTMRQYKKTFAHWEDIIEERRARIGSSTWSSEQAQSFVDRMLENGFSNDQINQLVTELFVAGTNTTTTSVVWAMTELVRHKEVMSKIVEEIGREIKSDTITDSELSQLPYLQACIKEAMRLHPPVPLLLPHMAAETCEVMNYTIPKNSKIFVNLWAMGRDPKVWDDPLSFKPERFIGSKVDFKGQDFELLPFGSGRRMCPGMPSGVKSVQLILASLIREFDLVLPDDVDPLKLDMNDKFGIALKMETPLKLLFKQKEESRNDNHEQSSNDIIPTLLQLFKISRHSCTKDIIFAYLLCNIIDHENGSLEAPVCVDLPSKFKIINKQNTTLYRISSYNSSLMDTTSFLTDNNLSIPLFLLSTIIFLLLVVKVLTKPSSLKNLPPGPPRLPIIGNLHQVGDRPHVSTAKFAKEYGPLISLRLGKQVLVVASSPEAAMEILKTQDLFLSSRVVPTAFQQTSLIPHSVIWSECNQTWKNLRTLCRTEMFSSKALQSQSKLRDERLGRLKDFLHTKQGQVINVEDVVFTTLFNTLSSIIFARDFLDLSDEHGTRDGLKESLRKIIEYGGITKDFGSFFPMFERFDLQGIRKGTMRQYKKTFAHWEDIIEERRARIGSSTWSSEQAQSFVDRMLENGFSNDQINQLVTELFVAGTNTTTTSVVWAMTELVRHKEVMSKIVEEIGREIKSDTITDSELSQLPYLQACIKEAMRLHPPVPLLLPHMAAETCEVMNYTIPKNSKIFVNLWAMGRDPKVWDDPLSFKPERFIGSKVDFKGQDFELLPFGSGRRMCPGMPSGVKSVQLILASLIREFDLVLPDDVDPLKLDMNDKFGIALKMETPLKLLFKQKEESRSV</sequence>
<evidence type="ECO:0000256" key="5">
    <source>
        <dbReference type="ARBA" id="ARBA00023002"/>
    </source>
</evidence>
<dbReference type="InterPro" id="IPR036396">
    <property type="entry name" value="Cyt_P450_sf"/>
</dbReference>
<dbReference type="PRINTS" id="PR00463">
    <property type="entry name" value="EP450I"/>
</dbReference>
<feature type="binding site" description="axial binding residue" evidence="7">
    <location>
        <position position="1089"/>
    </location>
    <ligand>
        <name>heme</name>
        <dbReference type="ChEBI" id="CHEBI:30413"/>
    </ligand>
    <ligandPart>
        <name>Fe</name>
        <dbReference type="ChEBI" id="CHEBI:18248"/>
    </ligandPart>
</feature>
<evidence type="ECO:0000256" key="2">
    <source>
        <dbReference type="ARBA" id="ARBA00010617"/>
    </source>
</evidence>
<evidence type="ECO:0000256" key="3">
    <source>
        <dbReference type="ARBA" id="ARBA00022617"/>
    </source>
</evidence>
<dbReference type="PANTHER" id="PTHR47950:SF49">
    <property type="entry name" value="CYTOCHROME P450"/>
    <property type="match status" value="1"/>
</dbReference>
<accession>A0AA38THU4</accession>
<evidence type="ECO:0000313" key="9">
    <source>
        <dbReference type="Proteomes" id="UP001172457"/>
    </source>
</evidence>
<keyword evidence="9" id="KW-1185">Reference proteome</keyword>
<dbReference type="Proteomes" id="UP001172457">
    <property type="component" value="Chromosome 2"/>
</dbReference>
<dbReference type="GO" id="GO:0020037">
    <property type="term" value="F:heme binding"/>
    <property type="evidence" value="ECO:0007669"/>
    <property type="project" value="InterPro"/>
</dbReference>
<dbReference type="SUPFAM" id="SSF48264">
    <property type="entry name" value="Cytochrome P450"/>
    <property type="match status" value="3"/>
</dbReference>
<keyword evidence="3 7" id="KW-0349">Heme</keyword>
<gene>
    <name evidence="8" type="ORF">OSB04_005464</name>
</gene>
<comment type="similarity">
    <text evidence="2">Belongs to the cytochrome P450 family.</text>
</comment>
<dbReference type="Pfam" id="PF00067">
    <property type="entry name" value="p450"/>
    <property type="match status" value="3"/>
</dbReference>